<dbReference type="AlphaFoldDB" id="A0A3Q7H5W6"/>
<dbReference type="EnsemblPlants" id="Solyc07g017300.1.1">
    <property type="protein sequence ID" value="Solyc07g017300.1.1.1"/>
    <property type="gene ID" value="Solyc07g017300.1"/>
</dbReference>
<dbReference type="InParanoid" id="A0A3Q7H5W6"/>
<dbReference type="Gramene" id="Solyc07g017300.1.1">
    <property type="protein sequence ID" value="Solyc07g017300.1.1.1"/>
    <property type="gene ID" value="Solyc07g017300.1"/>
</dbReference>
<evidence type="ECO:0000256" key="1">
    <source>
        <dbReference type="SAM" id="Phobius"/>
    </source>
</evidence>
<dbReference type="Proteomes" id="UP000004994">
    <property type="component" value="Chromosome 7"/>
</dbReference>
<organism evidence="2">
    <name type="scientific">Solanum lycopersicum</name>
    <name type="common">Tomato</name>
    <name type="synonym">Lycopersicon esculentum</name>
    <dbReference type="NCBI Taxonomy" id="4081"/>
    <lineage>
        <taxon>Eukaryota</taxon>
        <taxon>Viridiplantae</taxon>
        <taxon>Streptophyta</taxon>
        <taxon>Embryophyta</taxon>
        <taxon>Tracheophyta</taxon>
        <taxon>Spermatophyta</taxon>
        <taxon>Magnoliopsida</taxon>
        <taxon>eudicotyledons</taxon>
        <taxon>Gunneridae</taxon>
        <taxon>Pentapetalae</taxon>
        <taxon>asterids</taxon>
        <taxon>lamiids</taxon>
        <taxon>Solanales</taxon>
        <taxon>Solanaceae</taxon>
        <taxon>Solanoideae</taxon>
        <taxon>Solaneae</taxon>
        <taxon>Solanum</taxon>
        <taxon>Solanum subgen. Lycopersicon</taxon>
    </lineage>
</organism>
<reference evidence="2" key="2">
    <citation type="submission" date="2019-01" db="UniProtKB">
        <authorList>
            <consortium name="EnsemblPlants"/>
        </authorList>
    </citation>
    <scope>IDENTIFICATION</scope>
    <source>
        <strain evidence="2">cv. Heinz 1706</strain>
    </source>
</reference>
<dbReference type="PaxDb" id="4081-Solyc07g017300.1.1"/>
<protein>
    <submittedName>
        <fullName evidence="2">Uncharacterized protein</fullName>
    </submittedName>
</protein>
<proteinExistence type="predicted"/>
<evidence type="ECO:0000313" key="3">
    <source>
        <dbReference type="Proteomes" id="UP000004994"/>
    </source>
</evidence>
<sequence length="59" mass="6754">MDKIQSFSFVMKSPDCSASCFSLTFFFTALLSDFFFCLLQYGIDAMEVTGFTPIINWRS</sequence>
<name>A0A3Q7H5W6_SOLLC</name>
<keyword evidence="1" id="KW-0472">Membrane</keyword>
<keyword evidence="1" id="KW-0812">Transmembrane</keyword>
<keyword evidence="1" id="KW-1133">Transmembrane helix</keyword>
<feature type="transmembrane region" description="Helical" evidence="1">
    <location>
        <begin position="21"/>
        <end position="43"/>
    </location>
</feature>
<accession>A0A3Q7H5W6</accession>
<keyword evidence="3" id="KW-1185">Reference proteome</keyword>
<evidence type="ECO:0000313" key="2">
    <source>
        <dbReference type="EnsemblPlants" id="Solyc07g017300.1.1.1"/>
    </source>
</evidence>
<reference evidence="2" key="1">
    <citation type="journal article" date="2012" name="Nature">
        <title>The tomato genome sequence provides insights into fleshy fruit evolution.</title>
        <authorList>
            <consortium name="Tomato Genome Consortium"/>
        </authorList>
    </citation>
    <scope>NUCLEOTIDE SEQUENCE [LARGE SCALE GENOMIC DNA]</scope>
    <source>
        <strain evidence="2">cv. Heinz 1706</strain>
    </source>
</reference>